<feature type="transmembrane region" description="Helical" evidence="10">
    <location>
        <begin position="35"/>
        <end position="58"/>
    </location>
</feature>
<gene>
    <name evidence="12" type="ORF">QTO34_017313</name>
</gene>
<comment type="subcellular location">
    <subcellularLocation>
        <location evidence="1">Cell membrane</location>
        <topology evidence="1">Multi-pass membrane protein</topology>
    </subcellularLocation>
    <subcellularLocation>
        <location evidence="10">Membrane</location>
        <topology evidence="10">Multi-pass membrane protein</topology>
    </subcellularLocation>
</comment>
<evidence type="ECO:0000256" key="11">
    <source>
        <dbReference type="SAM" id="SignalP"/>
    </source>
</evidence>
<comment type="caution">
    <text evidence="12">The sequence shown here is derived from an EMBL/GenBank/DDBJ whole genome shotgun (WGS) entry which is preliminary data.</text>
</comment>
<comment type="subunit">
    <text evidence="8">Forms homooligomers. Interacts with MEP1B. Interacts with integrin alpha3/ITGA3. Interacts with RICTOR and MTOR. Interacts with ADAM17. Interacts with ECE1.</text>
</comment>
<comment type="similarity">
    <text evidence="2 10">Belongs to the tetraspanin (TM4SF) family.</text>
</comment>
<evidence type="ECO:0000256" key="7">
    <source>
        <dbReference type="ARBA" id="ARBA00023180"/>
    </source>
</evidence>
<feature type="transmembrane region" description="Helical" evidence="10">
    <location>
        <begin position="65"/>
        <end position="89"/>
    </location>
</feature>
<evidence type="ECO:0000313" key="13">
    <source>
        <dbReference type="Proteomes" id="UP001177744"/>
    </source>
</evidence>
<dbReference type="Proteomes" id="UP001177744">
    <property type="component" value="Unassembled WGS sequence"/>
</dbReference>
<dbReference type="EMBL" id="JAULJE010000007">
    <property type="protein sequence ID" value="KAK1340916.1"/>
    <property type="molecule type" value="Genomic_DNA"/>
</dbReference>
<dbReference type="InterPro" id="IPR018499">
    <property type="entry name" value="Tetraspanin/Peripherin"/>
</dbReference>
<dbReference type="PANTHER" id="PTHR19282">
    <property type="entry name" value="TETRASPANIN"/>
    <property type="match status" value="1"/>
</dbReference>
<dbReference type="InterPro" id="IPR008952">
    <property type="entry name" value="Tetraspanin_EC2_sf"/>
</dbReference>
<keyword evidence="5 10" id="KW-1133">Transmembrane helix</keyword>
<dbReference type="PANTHER" id="PTHR19282:SF380">
    <property type="entry name" value="TETRASPANIN-8"/>
    <property type="match status" value="1"/>
</dbReference>
<name>A0AA40I0S0_CNENI</name>
<dbReference type="SUPFAM" id="SSF48652">
    <property type="entry name" value="Tetraspanin"/>
    <property type="match status" value="1"/>
</dbReference>
<feature type="signal peptide" evidence="11">
    <location>
        <begin position="1"/>
        <end position="19"/>
    </location>
</feature>
<evidence type="ECO:0000256" key="9">
    <source>
        <dbReference type="PIRSR" id="PIRSR002419-1"/>
    </source>
</evidence>
<keyword evidence="7" id="KW-0325">Glycoprotein</keyword>
<organism evidence="12 13">
    <name type="scientific">Cnephaeus nilssonii</name>
    <name type="common">Northern bat</name>
    <name type="synonym">Eptesicus nilssonii</name>
    <dbReference type="NCBI Taxonomy" id="3371016"/>
    <lineage>
        <taxon>Eukaryota</taxon>
        <taxon>Metazoa</taxon>
        <taxon>Chordata</taxon>
        <taxon>Craniata</taxon>
        <taxon>Vertebrata</taxon>
        <taxon>Euteleostomi</taxon>
        <taxon>Mammalia</taxon>
        <taxon>Eutheria</taxon>
        <taxon>Laurasiatheria</taxon>
        <taxon>Chiroptera</taxon>
        <taxon>Yangochiroptera</taxon>
        <taxon>Vespertilionidae</taxon>
        <taxon>Cnephaeus</taxon>
    </lineage>
</organism>
<evidence type="ECO:0000313" key="12">
    <source>
        <dbReference type="EMBL" id="KAK1340916.1"/>
    </source>
</evidence>
<dbReference type="FunFam" id="1.10.1450.10:FF:000031">
    <property type="entry name" value="Tetraspanin"/>
    <property type="match status" value="1"/>
</dbReference>
<comment type="caution">
    <text evidence="10">Lacks conserved residue(s) required for the propagation of feature annotation.</text>
</comment>
<sequence length="218" mass="24062">MLCGILILAMAIWLRVSKAEQEFVHEDSGMHPYIAVNILIAVGATIMILGFLGCCGAMKESRCMLLVFFIGLLLILLLQVAAGIVGVTYRSEYEHILNETLHNNVDLLSGTDEKAKSFQKALINFQKEFKCCGLIDGASDWGSNFQQNSESCECSDMSDSSCISYEGKHVYKQACVVFIKDLIKKHLVVIIGIAFGMAFIEILGLIFSMVLFCQIGNK</sequence>
<feature type="disulfide bond" evidence="9">
    <location>
        <begin position="132"/>
        <end position="152"/>
    </location>
</feature>
<evidence type="ECO:0000256" key="6">
    <source>
        <dbReference type="ARBA" id="ARBA00023136"/>
    </source>
</evidence>
<keyword evidence="3" id="KW-1003">Cell membrane</keyword>
<accession>A0AA40I0S0</accession>
<reference evidence="12" key="1">
    <citation type="submission" date="2023-06" db="EMBL/GenBank/DDBJ databases">
        <title>Reference genome for the Northern bat (Eptesicus nilssonii), a most northern bat species.</title>
        <authorList>
            <person name="Laine V.N."/>
            <person name="Pulliainen A.T."/>
            <person name="Lilley T.M."/>
        </authorList>
    </citation>
    <scope>NUCLEOTIDE SEQUENCE</scope>
    <source>
        <strain evidence="12">BLF_Eptnil</strain>
        <tissue evidence="12">Kidney</tissue>
    </source>
</reference>
<evidence type="ECO:0000256" key="4">
    <source>
        <dbReference type="ARBA" id="ARBA00022692"/>
    </source>
</evidence>
<dbReference type="PROSITE" id="PS00421">
    <property type="entry name" value="TM4_1"/>
    <property type="match status" value="1"/>
</dbReference>
<feature type="transmembrane region" description="Helical" evidence="10">
    <location>
        <begin position="187"/>
        <end position="212"/>
    </location>
</feature>
<keyword evidence="9" id="KW-1015">Disulfide bond</keyword>
<dbReference type="PIRSF" id="PIRSF002419">
    <property type="entry name" value="Tetraspanin"/>
    <property type="match status" value="1"/>
</dbReference>
<evidence type="ECO:0000256" key="1">
    <source>
        <dbReference type="ARBA" id="ARBA00004651"/>
    </source>
</evidence>
<keyword evidence="4 10" id="KW-0812">Transmembrane</keyword>
<keyword evidence="11" id="KW-0732">Signal</keyword>
<proteinExistence type="inferred from homology"/>
<dbReference type="PRINTS" id="PR00259">
    <property type="entry name" value="TMFOUR"/>
</dbReference>
<keyword evidence="6 10" id="KW-0472">Membrane</keyword>
<evidence type="ECO:0000256" key="10">
    <source>
        <dbReference type="RuleBase" id="RU361218"/>
    </source>
</evidence>
<dbReference type="Gene3D" id="1.10.1450.10">
    <property type="entry name" value="Tetraspanin"/>
    <property type="match status" value="1"/>
</dbReference>
<evidence type="ECO:0000256" key="3">
    <source>
        <dbReference type="ARBA" id="ARBA00022475"/>
    </source>
</evidence>
<dbReference type="AlphaFoldDB" id="A0AA40I0S0"/>
<evidence type="ECO:0000256" key="8">
    <source>
        <dbReference type="ARBA" id="ARBA00064353"/>
    </source>
</evidence>
<feature type="disulfide bond" evidence="9">
    <location>
        <begin position="131"/>
        <end position="162"/>
    </location>
</feature>
<dbReference type="Pfam" id="PF00335">
    <property type="entry name" value="Tetraspanin"/>
    <property type="match status" value="1"/>
</dbReference>
<dbReference type="InterPro" id="IPR018503">
    <property type="entry name" value="Tetraspanin_CS"/>
</dbReference>
<evidence type="ECO:0000256" key="2">
    <source>
        <dbReference type="ARBA" id="ARBA00006840"/>
    </source>
</evidence>
<evidence type="ECO:0000256" key="5">
    <source>
        <dbReference type="ARBA" id="ARBA00022989"/>
    </source>
</evidence>
<dbReference type="GO" id="GO:0005886">
    <property type="term" value="C:plasma membrane"/>
    <property type="evidence" value="ECO:0007669"/>
    <property type="project" value="UniProtKB-SubCell"/>
</dbReference>
<feature type="chain" id="PRO_5041264454" description="Tetraspanin" evidence="11">
    <location>
        <begin position="20"/>
        <end position="218"/>
    </location>
</feature>
<dbReference type="InterPro" id="IPR000301">
    <property type="entry name" value="Tetraspanin_animals"/>
</dbReference>
<protein>
    <recommendedName>
        <fullName evidence="10">Tetraspanin</fullName>
    </recommendedName>
</protein>
<keyword evidence="13" id="KW-1185">Reference proteome</keyword>